<dbReference type="InterPro" id="IPR029030">
    <property type="entry name" value="Caspase-like_dom_sf"/>
</dbReference>
<reference evidence="4 5" key="1">
    <citation type="submission" date="2024-11" db="EMBL/GenBank/DDBJ databases">
        <title>Chromosome-level genome assembly of Eucalyptus globulus Labill. provides insights into its genome evolution.</title>
        <authorList>
            <person name="Li X."/>
        </authorList>
    </citation>
    <scope>NUCLEOTIDE SEQUENCE [LARGE SCALE GENOMIC DNA]</scope>
    <source>
        <strain evidence="4">CL2024</strain>
        <tissue evidence="4">Fresh tender leaves</tissue>
    </source>
</reference>
<sequence>MADRRGRCSWCGVQLVVPPEAQAVRCAVCLSVTNTNLYDPPPIQAKNSLYRAANFVKGLVGTVTNNIHSLANPTGSYPGVYTSNYGYYPPAPSLPRLPTSVHARKRALLCGVSYTGKRYKLKGSVNDVRCMRYFLVEEMGFRNDSILILSEEETDPTRIPTKHNILMAMRWLVHDCQSGDSLVFHFSGHGSKERDYDMDEIDGFDESIWPVDHEIAGKILDDDINDTIVRPLPRGAKLHALIDACNSGTMLDLPFLCRMNREGAYRWEDQGYMSTVYKGTRGGLALCISACDDNQTSVDTTALSGGTATGAMTYSFIQAMLKGHELTYGHLLIAMRHTIREASARVRFKGPIASLVNKLLGAGWTQEPQLSSSEVFDIYATKISL</sequence>
<evidence type="ECO:0000259" key="3">
    <source>
        <dbReference type="Pfam" id="PF06943"/>
    </source>
</evidence>
<dbReference type="PANTHER" id="PTHR48104">
    <property type="entry name" value="METACASPASE-4"/>
    <property type="match status" value="1"/>
</dbReference>
<dbReference type="AlphaFoldDB" id="A0ABD3J9N2"/>
<gene>
    <name evidence="4" type="ORF">ACJRO7_036131</name>
</gene>
<dbReference type="Proteomes" id="UP001634007">
    <property type="component" value="Unassembled WGS sequence"/>
</dbReference>
<evidence type="ECO:0000256" key="1">
    <source>
        <dbReference type="ARBA" id="ARBA00009005"/>
    </source>
</evidence>
<evidence type="ECO:0000313" key="4">
    <source>
        <dbReference type="EMBL" id="KAL3724062.1"/>
    </source>
</evidence>
<dbReference type="Gene3D" id="3.40.50.12660">
    <property type="match status" value="1"/>
</dbReference>
<accession>A0ABD3J9N2</accession>
<dbReference type="Pfam" id="PF00656">
    <property type="entry name" value="Peptidase_C14"/>
    <property type="match status" value="1"/>
</dbReference>
<dbReference type="InterPro" id="IPR050452">
    <property type="entry name" value="Metacaspase"/>
</dbReference>
<dbReference type="InterPro" id="IPR005735">
    <property type="entry name" value="Znf_LSD1"/>
</dbReference>
<organism evidence="4 5">
    <name type="scientific">Eucalyptus globulus</name>
    <name type="common">Tasmanian blue gum</name>
    <dbReference type="NCBI Taxonomy" id="34317"/>
    <lineage>
        <taxon>Eukaryota</taxon>
        <taxon>Viridiplantae</taxon>
        <taxon>Streptophyta</taxon>
        <taxon>Embryophyta</taxon>
        <taxon>Tracheophyta</taxon>
        <taxon>Spermatophyta</taxon>
        <taxon>Magnoliopsida</taxon>
        <taxon>eudicotyledons</taxon>
        <taxon>Gunneridae</taxon>
        <taxon>Pentapetalae</taxon>
        <taxon>rosids</taxon>
        <taxon>malvids</taxon>
        <taxon>Myrtales</taxon>
        <taxon>Myrtaceae</taxon>
        <taxon>Myrtoideae</taxon>
        <taxon>Eucalypteae</taxon>
        <taxon>Eucalyptus</taxon>
    </lineage>
</organism>
<evidence type="ECO:0000313" key="5">
    <source>
        <dbReference type="Proteomes" id="UP001634007"/>
    </source>
</evidence>
<comment type="similarity">
    <text evidence="1">Belongs to the peptidase C14B family.</text>
</comment>
<keyword evidence="5" id="KW-1185">Reference proteome</keyword>
<feature type="domain" description="Zinc finger LSD1-type" evidence="3">
    <location>
        <begin position="8"/>
        <end position="32"/>
    </location>
</feature>
<dbReference type="Pfam" id="PF06943">
    <property type="entry name" value="zf-LSD1"/>
    <property type="match status" value="1"/>
</dbReference>
<protein>
    <submittedName>
        <fullName evidence="4">Uncharacterized protein</fullName>
    </submittedName>
</protein>
<dbReference type="InterPro" id="IPR011600">
    <property type="entry name" value="Pept_C14_caspase"/>
</dbReference>
<proteinExistence type="inferred from homology"/>
<dbReference type="EMBL" id="JBJKBG010000009">
    <property type="protein sequence ID" value="KAL3724062.1"/>
    <property type="molecule type" value="Genomic_DNA"/>
</dbReference>
<name>A0ABD3J9N2_EUCGL</name>
<evidence type="ECO:0000259" key="2">
    <source>
        <dbReference type="Pfam" id="PF00656"/>
    </source>
</evidence>
<dbReference type="SUPFAM" id="SSF52129">
    <property type="entry name" value="Caspase-like"/>
    <property type="match status" value="1"/>
</dbReference>
<dbReference type="PANTHER" id="PTHR48104:SF17">
    <property type="entry name" value="METACASPASE-3"/>
    <property type="match status" value="1"/>
</dbReference>
<comment type="caution">
    <text evidence="4">The sequence shown here is derived from an EMBL/GenBank/DDBJ whole genome shotgun (WGS) entry which is preliminary data.</text>
</comment>
<feature type="domain" description="Peptidase C14 caspase" evidence="2">
    <location>
        <begin position="104"/>
        <end position="374"/>
    </location>
</feature>